<dbReference type="OrthoDB" id="7206808at2"/>
<accession>A0A328ARL8</accession>
<comment type="caution">
    <text evidence="1">The sequence shown here is derived from an EMBL/GenBank/DDBJ whole genome shotgun (WGS) entry which is preliminary data.</text>
</comment>
<sequence>MPQGAPVLAPAGYSDFCRRQPADCGLQTSGLTDVSLATPAPPRLGPGLWSRLNRINAQVNRAIVARTDRDAFGLSDYWQTPLADGRGSGDCEDYVLEKIRALVAAGVPRSALNIALGVTPEGEMHAVLLVSTAEGDFVLDNRTLSVTAWASARYSWVSRQVDGQPHLWASASPLQLAAR</sequence>
<dbReference type="AlphaFoldDB" id="A0A328ARL8"/>
<name>A0A328ARL8_9CAUL</name>
<gene>
    <name evidence="1" type="ORF">DJ018_04895</name>
</gene>
<dbReference type="EMBL" id="QFYR01000001">
    <property type="protein sequence ID" value="RAK57287.1"/>
    <property type="molecule type" value="Genomic_DNA"/>
</dbReference>
<evidence type="ECO:0000313" key="2">
    <source>
        <dbReference type="Proteomes" id="UP000249725"/>
    </source>
</evidence>
<dbReference type="Gene3D" id="3.10.620.30">
    <property type="match status" value="1"/>
</dbReference>
<reference evidence="2" key="1">
    <citation type="submission" date="2018-05" db="EMBL/GenBank/DDBJ databases">
        <authorList>
            <person name="Li X."/>
        </authorList>
    </citation>
    <scope>NUCLEOTIDE SEQUENCE [LARGE SCALE GENOMIC DNA]</scope>
    <source>
        <strain evidence="2">YIM 73061</strain>
    </source>
</reference>
<dbReference type="PANTHER" id="PTHR39327:SF1">
    <property type="entry name" value="BLR5470 PROTEIN"/>
    <property type="match status" value="1"/>
</dbReference>
<organism evidence="1 2">
    <name type="scientific">Phenylobacterium deserti</name>
    <dbReference type="NCBI Taxonomy" id="1914756"/>
    <lineage>
        <taxon>Bacteria</taxon>
        <taxon>Pseudomonadati</taxon>
        <taxon>Pseudomonadota</taxon>
        <taxon>Alphaproteobacteria</taxon>
        <taxon>Caulobacterales</taxon>
        <taxon>Caulobacteraceae</taxon>
        <taxon>Phenylobacterium</taxon>
    </lineage>
</organism>
<dbReference type="PANTHER" id="PTHR39327">
    <property type="match status" value="1"/>
</dbReference>
<dbReference type="Pfam" id="PF06035">
    <property type="entry name" value="Peptidase_C93"/>
    <property type="match status" value="1"/>
</dbReference>
<dbReference type="Proteomes" id="UP000249725">
    <property type="component" value="Unassembled WGS sequence"/>
</dbReference>
<proteinExistence type="predicted"/>
<protein>
    <submittedName>
        <fullName evidence="1">Transglutaminase</fullName>
    </submittedName>
</protein>
<keyword evidence="2" id="KW-1185">Reference proteome</keyword>
<dbReference type="InterPro" id="IPR010319">
    <property type="entry name" value="Transglutaminase-like_Cys_pept"/>
</dbReference>
<evidence type="ECO:0000313" key="1">
    <source>
        <dbReference type="EMBL" id="RAK57287.1"/>
    </source>
</evidence>